<accession>A0A7R8UXY6</accession>
<dbReference type="Pfam" id="PF02441">
    <property type="entry name" value="Flavoprotein"/>
    <property type="match status" value="1"/>
</dbReference>
<name>A0A7R8UXY6_HERIL</name>
<dbReference type="PANTHER" id="PTHR14359:SF6">
    <property type="entry name" value="PHOSPHOPANTOTHENOYLCYSTEINE DECARBOXYLASE"/>
    <property type="match status" value="1"/>
</dbReference>
<evidence type="ECO:0000256" key="5">
    <source>
        <dbReference type="ARBA" id="ARBA00082063"/>
    </source>
</evidence>
<evidence type="ECO:0000256" key="2">
    <source>
        <dbReference type="ARBA" id="ARBA00038350"/>
    </source>
</evidence>
<evidence type="ECO:0000256" key="1">
    <source>
        <dbReference type="ARBA" id="ARBA00022993"/>
    </source>
</evidence>
<dbReference type="FunFam" id="3.40.50.1950:FF:000004">
    <property type="entry name" value="Phosphopantothenoylcysteine decarboxylase"/>
    <property type="match status" value="1"/>
</dbReference>
<protein>
    <recommendedName>
        <fullName evidence="4">Phosphopantothenoylcysteine decarboxylase</fullName>
    </recommendedName>
    <alternativeName>
        <fullName evidence="5">CoaC</fullName>
    </alternativeName>
</protein>
<dbReference type="SUPFAM" id="SSF52507">
    <property type="entry name" value="Homo-oligomeric flavin-containing Cys decarboxylases, HFCD"/>
    <property type="match status" value="1"/>
</dbReference>
<evidence type="ECO:0000256" key="4">
    <source>
        <dbReference type="ARBA" id="ARBA00070201"/>
    </source>
</evidence>
<dbReference type="OMA" id="KGLACGD"/>
<evidence type="ECO:0000259" key="6">
    <source>
        <dbReference type="Pfam" id="PF02441"/>
    </source>
</evidence>
<dbReference type="GO" id="GO:0004633">
    <property type="term" value="F:phosphopantothenoylcysteine decarboxylase activity"/>
    <property type="evidence" value="ECO:0007669"/>
    <property type="project" value="TreeGrafter"/>
</dbReference>
<dbReference type="GO" id="GO:0071513">
    <property type="term" value="C:phosphopantothenoylcysteine decarboxylase complex"/>
    <property type="evidence" value="ECO:0007669"/>
    <property type="project" value="TreeGrafter"/>
</dbReference>
<feature type="domain" description="Flavoprotein" evidence="6">
    <location>
        <begin position="6"/>
        <end position="185"/>
    </location>
</feature>
<comment type="similarity">
    <text evidence="2">Belongs to the HFCD (homooligomeric flavin containing Cys decarboxylase) superfamily.</text>
</comment>
<evidence type="ECO:0000256" key="3">
    <source>
        <dbReference type="ARBA" id="ARBA00056708"/>
    </source>
</evidence>
<gene>
    <name evidence="7" type="ORF">HERILL_LOCUS11761</name>
</gene>
<organism evidence="7 8">
    <name type="scientific">Hermetia illucens</name>
    <name type="common">Black soldier fly</name>
    <dbReference type="NCBI Taxonomy" id="343691"/>
    <lineage>
        <taxon>Eukaryota</taxon>
        <taxon>Metazoa</taxon>
        <taxon>Ecdysozoa</taxon>
        <taxon>Arthropoda</taxon>
        <taxon>Hexapoda</taxon>
        <taxon>Insecta</taxon>
        <taxon>Pterygota</taxon>
        <taxon>Neoptera</taxon>
        <taxon>Endopterygota</taxon>
        <taxon>Diptera</taxon>
        <taxon>Brachycera</taxon>
        <taxon>Stratiomyomorpha</taxon>
        <taxon>Stratiomyidae</taxon>
        <taxon>Hermetiinae</taxon>
        <taxon>Hermetia</taxon>
    </lineage>
</organism>
<dbReference type="InterPro" id="IPR036551">
    <property type="entry name" value="Flavin_trans-like"/>
</dbReference>
<evidence type="ECO:0000313" key="8">
    <source>
        <dbReference type="Proteomes" id="UP000594454"/>
    </source>
</evidence>
<dbReference type="EMBL" id="LR899012">
    <property type="protein sequence ID" value="CAD7089190.1"/>
    <property type="molecule type" value="Genomic_DNA"/>
</dbReference>
<evidence type="ECO:0000313" key="7">
    <source>
        <dbReference type="EMBL" id="CAD7089190.1"/>
    </source>
</evidence>
<dbReference type="PANTHER" id="PTHR14359">
    <property type="entry name" value="HOMO-OLIGOMERIC FLAVIN CONTAINING CYS DECARBOXYLASE FAMILY"/>
    <property type="match status" value="1"/>
</dbReference>
<dbReference type="InParanoid" id="A0A7R8UXY6"/>
<proteinExistence type="inferred from homology"/>
<dbReference type="FunCoup" id="A0A7R8UXY6">
    <property type="interactions" value="646"/>
</dbReference>
<keyword evidence="1" id="KW-0173">Coenzyme A biosynthesis</keyword>
<dbReference type="GO" id="GO:0010181">
    <property type="term" value="F:FMN binding"/>
    <property type="evidence" value="ECO:0007669"/>
    <property type="project" value="TreeGrafter"/>
</dbReference>
<comment type="function">
    <text evidence="3">Catalyzes the decarboxylation of the cysteine moiety of 4-phosphopantothenoylcysteine to form 4'-phosphopantotheine and this reaction forms part of the biosynthesis of coenzyme A.</text>
</comment>
<sequence length="189" mass="21190">MSKPTKNIIIGCTGSVATIKLPALIKLLLDSESPYKFVIKIIVTERAKHFFDSKDIPLGIQIFTDDDEWKMWDKRGDPVLHIELGKWADLMVIAPLDANSLAKMATGLCDNLLLCTARAWDLSKPFLFCPAMNTRMYDHPVTEEHIEKLKKWGLREVACITKTLMCGETGNGAMAEVQTICQDIVNCFS</sequence>
<reference evidence="7 8" key="1">
    <citation type="submission" date="2020-11" db="EMBL/GenBank/DDBJ databases">
        <authorList>
            <person name="Wallbank WR R."/>
            <person name="Pardo Diaz C."/>
            <person name="Kozak K."/>
            <person name="Martin S."/>
            <person name="Jiggins C."/>
            <person name="Moest M."/>
            <person name="Warren A I."/>
            <person name="Generalovic N T."/>
            <person name="Byers J.R.P. K."/>
            <person name="Montejo-Kovacevich G."/>
            <person name="Yen C E."/>
        </authorList>
    </citation>
    <scope>NUCLEOTIDE SEQUENCE [LARGE SCALE GENOMIC DNA]</scope>
</reference>
<dbReference type="OrthoDB" id="1532798at2759"/>
<dbReference type="Proteomes" id="UP000594454">
    <property type="component" value="Chromosome 4"/>
</dbReference>
<keyword evidence="8" id="KW-1185">Reference proteome</keyword>
<dbReference type="AlphaFoldDB" id="A0A7R8UXY6"/>
<dbReference type="GO" id="GO:0015937">
    <property type="term" value="P:coenzyme A biosynthetic process"/>
    <property type="evidence" value="ECO:0007669"/>
    <property type="project" value="UniProtKB-KW"/>
</dbReference>
<dbReference type="InterPro" id="IPR003382">
    <property type="entry name" value="Flavoprotein"/>
</dbReference>
<dbReference type="Gene3D" id="3.40.50.1950">
    <property type="entry name" value="Flavin prenyltransferase-like"/>
    <property type="match status" value="1"/>
</dbReference>